<evidence type="ECO:0000259" key="4">
    <source>
        <dbReference type="Pfam" id="PF00149"/>
    </source>
</evidence>
<dbReference type="InterPro" id="IPR006146">
    <property type="entry name" value="5'-Nucleotdase_CS"/>
</dbReference>
<evidence type="ECO:0000313" key="5">
    <source>
        <dbReference type="Proteomes" id="UP000695022"/>
    </source>
</evidence>
<comment type="similarity">
    <text evidence="3">Belongs to the 5'-nucleotidase family.</text>
</comment>
<feature type="chain" id="PRO_5044998807" description="5'-nucleotidase" evidence="3">
    <location>
        <begin position="19"/>
        <end position="418"/>
    </location>
</feature>
<keyword evidence="5" id="KW-1185">Reference proteome</keyword>
<dbReference type="PANTHER" id="PTHR11575">
    <property type="entry name" value="5'-NUCLEOTIDASE-RELATED"/>
    <property type="match status" value="1"/>
</dbReference>
<dbReference type="CDD" id="cd07409">
    <property type="entry name" value="MPP_CD73_N"/>
    <property type="match status" value="1"/>
</dbReference>
<dbReference type="InterPro" id="IPR029052">
    <property type="entry name" value="Metallo-depent_PP-like"/>
</dbReference>
<dbReference type="PROSITE" id="PS00786">
    <property type="entry name" value="5_NUCLEOTIDASE_2"/>
    <property type="match status" value="1"/>
</dbReference>
<keyword evidence="3" id="KW-0547">Nucleotide-binding</keyword>
<keyword evidence="3" id="KW-0378">Hydrolase</keyword>
<dbReference type="RefSeq" id="XP_014681751.1">
    <property type="nucleotide sequence ID" value="XM_014826265.1"/>
</dbReference>
<comment type="catalytic activity">
    <reaction evidence="1">
        <text>a ribonucleoside 5'-phosphate + H2O = a ribonucleoside + phosphate</text>
        <dbReference type="Rhea" id="RHEA:12484"/>
        <dbReference type="ChEBI" id="CHEBI:15377"/>
        <dbReference type="ChEBI" id="CHEBI:18254"/>
        <dbReference type="ChEBI" id="CHEBI:43474"/>
        <dbReference type="ChEBI" id="CHEBI:58043"/>
        <dbReference type="EC" id="3.1.3.5"/>
    </reaction>
</comment>
<feature type="domain" description="Calcineurin-like phosphoesterase" evidence="4">
    <location>
        <begin position="24"/>
        <end position="241"/>
    </location>
</feature>
<accession>A0ABM1FBD0</accession>
<dbReference type="InterPro" id="IPR004843">
    <property type="entry name" value="Calcineurin-like_PHP"/>
</dbReference>
<protein>
    <recommendedName>
        <fullName evidence="2">5'-nucleotidase</fullName>
        <ecNumber evidence="2">3.1.3.5</ecNumber>
    </recommendedName>
</protein>
<dbReference type="PROSITE" id="PS00785">
    <property type="entry name" value="5_NUCLEOTIDASE_1"/>
    <property type="match status" value="1"/>
</dbReference>
<evidence type="ECO:0000256" key="2">
    <source>
        <dbReference type="ARBA" id="ARBA00012643"/>
    </source>
</evidence>
<dbReference type="PANTHER" id="PTHR11575:SF24">
    <property type="entry name" value="5'-NUCLEOTIDASE"/>
    <property type="match status" value="1"/>
</dbReference>
<name>A0ABM1FBD0_PRICU</name>
<dbReference type="Proteomes" id="UP000695022">
    <property type="component" value="Unplaced"/>
</dbReference>
<dbReference type="EC" id="3.1.3.5" evidence="2"/>
<evidence type="ECO:0000256" key="1">
    <source>
        <dbReference type="ARBA" id="ARBA00000815"/>
    </source>
</evidence>
<dbReference type="InterPro" id="IPR036907">
    <property type="entry name" value="5'-Nucleotdase_C_sf"/>
</dbReference>
<sequence length="418" mass="45120">MSLLTLIVMTAAVAAAAGELEVVILHTNDVHSRFDQADVGGSSCSEREAAAGQCWGGYARLATKVKEIRATYSNVLLLDAGDQFQGTVWYTVHKWRVVDHFMNLLQYDVMALGNHEFDDDIEGVVPFLHNNSFAVVSSNIDARHEPSMQGLFTSSTILSLTGNQKVGIVGYTTRDTPILAATGNLIFQDVIESVQNEARRLIAEEGVNKIIALGHGGLALDIEMAEKVEEIDVIVGGHTHTFLWTGTPPSVEIPAGPYPTIVKNSATNRDIPIVQAYTNGKYLGVLKVTFDDDGNVLVADGEPIPLDSSVHQGFLRMKRGRRAALGPVYRVVLPTYVYNGGDGYSMFKDEALSSIDIGVIDIDIIMNYMTKHQPISNGLDGRLTFSTDDPCANSSAPPLTTSLLLAICACYCALASAL</sequence>
<reference evidence="6" key="1">
    <citation type="submission" date="2025-08" db="UniProtKB">
        <authorList>
            <consortium name="RefSeq"/>
        </authorList>
    </citation>
    <scope>IDENTIFICATION</scope>
</reference>
<proteinExistence type="inferred from homology"/>
<gene>
    <name evidence="6" type="primary">LOC106821452</name>
</gene>
<dbReference type="PRINTS" id="PR01607">
    <property type="entry name" value="APYRASEFAMLY"/>
</dbReference>
<dbReference type="SUPFAM" id="SSF55816">
    <property type="entry name" value="5'-nucleotidase (syn. UDP-sugar hydrolase), C-terminal domain"/>
    <property type="match status" value="1"/>
</dbReference>
<dbReference type="Gene3D" id="3.60.21.10">
    <property type="match status" value="1"/>
</dbReference>
<evidence type="ECO:0000313" key="6">
    <source>
        <dbReference type="RefSeq" id="XP_014681751.1"/>
    </source>
</evidence>
<evidence type="ECO:0000256" key="3">
    <source>
        <dbReference type="RuleBase" id="RU362119"/>
    </source>
</evidence>
<dbReference type="SUPFAM" id="SSF56300">
    <property type="entry name" value="Metallo-dependent phosphatases"/>
    <property type="match status" value="1"/>
</dbReference>
<dbReference type="GeneID" id="106821452"/>
<dbReference type="Pfam" id="PF00149">
    <property type="entry name" value="Metallophos"/>
    <property type="match status" value="1"/>
</dbReference>
<dbReference type="InterPro" id="IPR006179">
    <property type="entry name" value="5_nucleotidase/apyrase"/>
</dbReference>
<feature type="signal peptide" evidence="3">
    <location>
        <begin position="1"/>
        <end position="18"/>
    </location>
</feature>
<keyword evidence="3" id="KW-0732">Signal</keyword>
<organism evidence="5 6">
    <name type="scientific">Priapulus caudatus</name>
    <name type="common">Priapulid worm</name>
    <dbReference type="NCBI Taxonomy" id="37621"/>
    <lineage>
        <taxon>Eukaryota</taxon>
        <taxon>Metazoa</taxon>
        <taxon>Ecdysozoa</taxon>
        <taxon>Scalidophora</taxon>
        <taxon>Priapulida</taxon>
        <taxon>Priapulimorpha</taxon>
        <taxon>Priapulimorphida</taxon>
        <taxon>Priapulidae</taxon>
        <taxon>Priapulus</taxon>
    </lineage>
</organism>